<protein>
    <recommendedName>
        <fullName evidence="3 9">Gluconokinase</fullName>
        <ecNumber evidence="3 9">2.7.1.12</ecNumber>
    </recommendedName>
</protein>
<keyword evidence="5 9" id="KW-0547">Nucleotide-binding</keyword>
<organism evidence="10 11">
    <name type="scientific">Silvimonas amylolytica</name>
    <dbReference type="NCBI Taxonomy" id="449663"/>
    <lineage>
        <taxon>Bacteria</taxon>
        <taxon>Pseudomonadati</taxon>
        <taxon>Pseudomonadota</taxon>
        <taxon>Betaproteobacteria</taxon>
        <taxon>Neisseriales</taxon>
        <taxon>Chitinibacteraceae</taxon>
        <taxon>Silvimonas</taxon>
    </lineage>
</organism>
<evidence type="ECO:0000256" key="7">
    <source>
        <dbReference type="ARBA" id="ARBA00022840"/>
    </source>
</evidence>
<dbReference type="PANTHER" id="PTHR43442">
    <property type="entry name" value="GLUCONOKINASE-RELATED"/>
    <property type="match status" value="1"/>
</dbReference>
<dbReference type="Pfam" id="PF01202">
    <property type="entry name" value="SKI"/>
    <property type="match status" value="1"/>
</dbReference>
<comment type="catalytic activity">
    <reaction evidence="8 9">
        <text>D-gluconate + ATP = 6-phospho-D-gluconate + ADP + H(+)</text>
        <dbReference type="Rhea" id="RHEA:19433"/>
        <dbReference type="ChEBI" id="CHEBI:15378"/>
        <dbReference type="ChEBI" id="CHEBI:18391"/>
        <dbReference type="ChEBI" id="CHEBI:30616"/>
        <dbReference type="ChEBI" id="CHEBI:58759"/>
        <dbReference type="ChEBI" id="CHEBI:456216"/>
        <dbReference type="EC" id="2.7.1.12"/>
    </reaction>
</comment>
<evidence type="ECO:0000313" key="10">
    <source>
        <dbReference type="EMBL" id="GGP25486.1"/>
    </source>
</evidence>
<reference evidence="11" key="1">
    <citation type="journal article" date="2019" name="Int. J. Syst. Evol. Microbiol.">
        <title>The Global Catalogue of Microorganisms (GCM) 10K type strain sequencing project: providing services to taxonomists for standard genome sequencing and annotation.</title>
        <authorList>
            <consortium name="The Broad Institute Genomics Platform"/>
            <consortium name="The Broad Institute Genome Sequencing Center for Infectious Disease"/>
            <person name="Wu L."/>
            <person name="Ma J."/>
        </authorList>
    </citation>
    <scope>NUCLEOTIDE SEQUENCE [LARGE SCALE GENOMIC DNA]</scope>
    <source>
        <strain evidence="11">CGMCC 1.8860</strain>
    </source>
</reference>
<sequence length="164" mass="18225">MILILMGVSGSGKTTVGQLLAKKLGCGFSDADVFHSKSNIEKMHNGIPLTDDDRWPWLASIRAAIEDYRQRGVTHVFTCSALKEIYREKLAYPGEGDIHFVLLNGTADLLQQRLAQRKGHFFDPHLLQSQIDILEMPDHAIVVDIAPPPEEIADEVLRQLNPAG</sequence>
<comment type="similarity">
    <text evidence="2 9">Belongs to the gluconokinase GntK/GntV family.</text>
</comment>
<name>A0ABQ2PJI5_9NEIS</name>
<evidence type="ECO:0000256" key="2">
    <source>
        <dbReference type="ARBA" id="ARBA00008420"/>
    </source>
</evidence>
<dbReference type="RefSeq" id="WP_188690714.1">
    <property type="nucleotide sequence ID" value="NZ_BMLY01000002.1"/>
</dbReference>
<keyword evidence="6 9" id="KW-0418">Kinase</keyword>
<keyword evidence="4 9" id="KW-0808">Transferase</keyword>
<dbReference type="Proteomes" id="UP000621859">
    <property type="component" value="Unassembled WGS sequence"/>
</dbReference>
<comment type="pathway">
    <text evidence="1">Carbohydrate acid metabolism.</text>
</comment>
<dbReference type="NCBIfam" id="TIGR01313">
    <property type="entry name" value="therm_gnt_kin"/>
    <property type="match status" value="1"/>
</dbReference>
<evidence type="ECO:0000256" key="3">
    <source>
        <dbReference type="ARBA" id="ARBA00012054"/>
    </source>
</evidence>
<evidence type="ECO:0000256" key="6">
    <source>
        <dbReference type="ARBA" id="ARBA00022777"/>
    </source>
</evidence>
<evidence type="ECO:0000256" key="1">
    <source>
        <dbReference type="ARBA" id="ARBA00004761"/>
    </source>
</evidence>
<gene>
    <name evidence="10" type="primary">gntK</name>
    <name evidence="10" type="ORF">GCM10010971_13050</name>
</gene>
<dbReference type="Gene3D" id="3.40.50.300">
    <property type="entry name" value="P-loop containing nucleotide triphosphate hydrolases"/>
    <property type="match status" value="1"/>
</dbReference>
<dbReference type="InterPro" id="IPR006001">
    <property type="entry name" value="Therm_gnt_kin"/>
</dbReference>
<keyword evidence="7 9" id="KW-0067">ATP-binding</keyword>
<dbReference type="CDD" id="cd02021">
    <property type="entry name" value="GntK"/>
    <property type="match status" value="1"/>
</dbReference>
<dbReference type="PANTHER" id="PTHR43442:SF3">
    <property type="entry name" value="GLUCONOKINASE-RELATED"/>
    <property type="match status" value="1"/>
</dbReference>
<dbReference type="InterPro" id="IPR027417">
    <property type="entry name" value="P-loop_NTPase"/>
</dbReference>
<accession>A0ABQ2PJI5</accession>
<keyword evidence="11" id="KW-1185">Reference proteome</keyword>
<evidence type="ECO:0000256" key="4">
    <source>
        <dbReference type="ARBA" id="ARBA00022679"/>
    </source>
</evidence>
<dbReference type="EC" id="2.7.1.12" evidence="3 9"/>
<dbReference type="SUPFAM" id="SSF52540">
    <property type="entry name" value="P-loop containing nucleoside triphosphate hydrolases"/>
    <property type="match status" value="1"/>
</dbReference>
<evidence type="ECO:0000256" key="8">
    <source>
        <dbReference type="ARBA" id="ARBA00048090"/>
    </source>
</evidence>
<evidence type="ECO:0000256" key="9">
    <source>
        <dbReference type="RuleBase" id="RU363066"/>
    </source>
</evidence>
<dbReference type="InterPro" id="IPR031322">
    <property type="entry name" value="Shikimate/glucono_kinase"/>
</dbReference>
<evidence type="ECO:0000313" key="11">
    <source>
        <dbReference type="Proteomes" id="UP000621859"/>
    </source>
</evidence>
<dbReference type="EMBL" id="BMLY01000002">
    <property type="protein sequence ID" value="GGP25486.1"/>
    <property type="molecule type" value="Genomic_DNA"/>
</dbReference>
<proteinExistence type="inferred from homology"/>
<comment type="caution">
    <text evidence="10">The sequence shown here is derived from an EMBL/GenBank/DDBJ whole genome shotgun (WGS) entry which is preliminary data.</text>
</comment>
<evidence type="ECO:0000256" key="5">
    <source>
        <dbReference type="ARBA" id="ARBA00022741"/>
    </source>
</evidence>